<dbReference type="SUPFAM" id="SSF51344">
    <property type="entry name" value="Epsilon subunit of F1F0-ATP synthase N-terminal domain"/>
    <property type="match status" value="1"/>
</dbReference>
<gene>
    <name evidence="10" type="primary">atpC</name>
    <name evidence="13" type="ORF">OCGS_0308</name>
</gene>
<keyword evidence="9 10" id="KW-0066">ATP synthesis</keyword>
<dbReference type="EMBL" id="AMGO01000006">
    <property type="protein sequence ID" value="EKE45691.1"/>
    <property type="molecule type" value="Genomic_DNA"/>
</dbReference>
<organism evidence="13 14">
    <name type="scientific">Oceaniovalibus guishaninsula JLT2003</name>
    <dbReference type="NCBI Taxonomy" id="1231392"/>
    <lineage>
        <taxon>Bacteria</taxon>
        <taxon>Pseudomonadati</taxon>
        <taxon>Pseudomonadota</taxon>
        <taxon>Alphaproteobacteria</taxon>
        <taxon>Rhodobacterales</taxon>
        <taxon>Roseobacteraceae</taxon>
        <taxon>Oceaniovalibus</taxon>
    </lineage>
</organism>
<evidence type="ECO:0000256" key="5">
    <source>
        <dbReference type="ARBA" id="ARBA00022781"/>
    </source>
</evidence>
<dbReference type="InterPro" id="IPR020546">
    <property type="entry name" value="ATP_synth_F1_dsu/esu_N"/>
</dbReference>
<keyword evidence="7 10" id="KW-0472">Membrane</keyword>
<dbReference type="CDD" id="cd12152">
    <property type="entry name" value="F1-ATPase_delta"/>
    <property type="match status" value="1"/>
</dbReference>
<dbReference type="RefSeq" id="WP_007425461.1">
    <property type="nucleotide sequence ID" value="NZ_AMGO01000006.1"/>
</dbReference>
<evidence type="ECO:0000313" key="13">
    <source>
        <dbReference type="EMBL" id="EKE45691.1"/>
    </source>
</evidence>
<dbReference type="Gene3D" id="2.60.15.10">
    <property type="entry name" value="F0F1 ATP synthase delta/epsilon subunit, N-terminal"/>
    <property type="match status" value="1"/>
</dbReference>
<feature type="domain" description="ATP synthase F1 complex delta/epsilon subunit N-terminal" evidence="12">
    <location>
        <begin position="5"/>
        <end position="82"/>
    </location>
</feature>
<evidence type="ECO:0000256" key="10">
    <source>
        <dbReference type="HAMAP-Rule" id="MF_00530"/>
    </source>
</evidence>
<evidence type="ECO:0000256" key="9">
    <source>
        <dbReference type="ARBA" id="ARBA00023310"/>
    </source>
</evidence>
<comment type="function">
    <text evidence="1 10">Produces ATP from ADP in the presence of a proton gradient across the membrane.</text>
</comment>
<evidence type="ECO:0000256" key="8">
    <source>
        <dbReference type="ARBA" id="ARBA00023196"/>
    </source>
</evidence>
<keyword evidence="5 10" id="KW-0375">Hydrogen ion transport</keyword>
<comment type="similarity">
    <text evidence="3 10 11">Belongs to the ATPase epsilon chain family.</text>
</comment>
<comment type="subunit">
    <text evidence="10 11">F-type ATPases have 2 components, CF(1) - the catalytic core - and CF(0) - the membrane proton channel. CF(1) has five subunits: alpha(3), beta(3), gamma(1), delta(1), epsilon(1). CF(0) has three main subunits: a, b and c.</text>
</comment>
<dbReference type="AlphaFoldDB" id="K2GT32"/>
<dbReference type="GO" id="GO:0045259">
    <property type="term" value="C:proton-transporting ATP synthase complex"/>
    <property type="evidence" value="ECO:0007669"/>
    <property type="project" value="UniProtKB-KW"/>
</dbReference>
<evidence type="ECO:0000259" key="12">
    <source>
        <dbReference type="Pfam" id="PF02823"/>
    </source>
</evidence>
<evidence type="ECO:0000256" key="2">
    <source>
        <dbReference type="ARBA" id="ARBA00004184"/>
    </source>
</evidence>
<dbReference type="GO" id="GO:0046933">
    <property type="term" value="F:proton-transporting ATP synthase activity, rotational mechanism"/>
    <property type="evidence" value="ECO:0007669"/>
    <property type="project" value="UniProtKB-UniRule"/>
</dbReference>
<dbReference type="InterPro" id="IPR036771">
    <property type="entry name" value="ATPsynth_dsu/esu_N"/>
</dbReference>
<dbReference type="HAMAP" id="MF_00530">
    <property type="entry name" value="ATP_synth_epsil_bac"/>
    <property type="match status" value="1"/>
</dbReference>
<dbReference type="OrthoDB" id="9799969at2"/>
<dbReference type="Proteomes" id="UP000006765">
    <property type="component" value="Unassembled WGS sequence"/>
</dbReference>
<dbReference type="PANTHER" id="PTHR13822">
    <property type="entry name" value="ATP SYNTHASE DELTA/EPSILON CHAIN"/>
    <property type="match status" value="1"/>
</dbReference>
<dbReference type="GO" id="GO:0012505">
    <property type="term" value="C:endomembrane system"/>
    <property type="evidence" value="ECO:0007669"/>
    <property type="project" value="UniProtKB-SubCell"/>
</dbReference>
<name>K2GT32_9RHOB</name>
<keyword evidence="10" id="KW-1003">Cell membrane</keyword>
<dbReference type="PANTHER" id="PTHR13822:SF10">
    <property type="entry name" value="ATP SYNTHASE EPSILON CHAIN, CHLOROPLASTIC"/>
    <property type="match status" value="1"/>
</dbReference>
<comment type="caution">
    <text evidence="13">The sequence shown here is derived from an EMBL/GenBank/DDBJ whole genome shotgun (WGS) entry which is preliminary data.</text>
</comment>
<evidence type="ECO:0000256" key="6">
    <source>
        <dbReference type="ARBA" id="ARBA00023065"/>
    </source>
</evidence>
<evidence type="ECO:0000256" key="1">
    <source>
        <dbReference type="ARBA" id="ARBA00003543"/>
    </source>
</evidence>
<reference evidence="13 14" key="1">
    <citation type="journal article" date="2012" name="J. Bacteriol.">
        <title>Draft Genome Sequence of Oceaniovalibus guishaninsula JLT2003T.</title>
        <authorList>
            <person name="Tang K."/>
            <person name="Liu K."/>
            <person name="Jiao N."/>
        </authorList>
    </citation>
    <scope>NUCLEOTIDE SEQUENCE [LARGE SCALE GENOMIC DNA]</scope>
    <source>
        <strain evidence="13 14">JLT2003</strain>
    </source>
</reference>
<dbReference type="Pfam" id="PF02823">
    <property type="entry name" value="ATP-synt_DE_N"/>
    <property type="match status" value="1"/>
</dbReference>
<accession>K2GT32</accession>
<keyword evidence="14" id="KW-1185">Reference proteome</keyword>
<dbReference type="NCBIfam" id="TIGR01216">
    <property type="entry name" value="ATP_synt_epsi"/>
    <property type="match status" value="1"/>
</dbReference>
<dbReference type="GO" id="GO:0005524">
    <property type="term" value="F:ATP binding"/>
    <property type="evidence" value="ECO:0007669"/>
    <property type="project" value="UniProtKB-UniRule"/>
</dbReference>
<dbReference type="NCBIfam" id="NF009978">
    <property type="entry name" value="PRK13443.1"/>
    <property type="match status" value="1"/>
</dbReference>
<keyword evidence="6 10" id="KW-0406">Ion transport</keyword>
<proteinExistence type="inferred from homology"/>
<dbReference type="GO" id="GO:0005886">
    <property type="term" value="C:plasma membrane"/>
    <property type="evidence" value="ECO:0007669"/>
    <property type="project" value="UniProtKB-SubCell"/>
</dbReference>
<protein>
    <recommendedName>
        <fullName evidence="10">ATP synthase epsilon chain</fullName>
    </recommendedName>
    <alternativeName>
        <fullName evidence="10">ATP synthase F1 sector epsilon subunit</fullName>
    </alternativeName>
    <alternativeName>
        <fullName evidence="10">F-ATPase epsilon subunit</fullName>
    </alternativeName>
</protein>
<keyword evidence="4 10" id="KW-0813">Transport</keyword>
<dbReference type="STRING" id="1231392.OCGS_0308"/>
<evidence type="ECO:0000256" key="3">
    <source>
        <dbReference type="ARBA" id="ARBA00005712"/>
    </source>
</evidence>
<evidence type="ECO:0000256" key="7">
    <source>
        <dbReference type="ARBA" id="ARBA00023136"/>
    </source>
</evidence>
<evidence type="ECO:0000313" key="14">
    <source>
        <dbReference type="Proteomes" id="UP000006765"/>
    </source>
</evidence>
<evidence type="ECO:0000256" key="4">
    <source>
        <dbReference type="ARBA" id="ARBA00022448"/>
    </source>
</evidence>
<keyword evidence="8 10" id="KW-0139">CF(1)</keyword>
<dbReference type="InterPro" id="IPR001469">
    <property type="entry name" value="ATP_synth_F1_dsu/esu"/>
</dbReference>
<dbReference type="PATRIC" id="fig|1231392.3.peg.309"/>
<evidence type="ECO:0000256" key="11">
    <source>
        <dbReference type="RuleBase" id="RU003656"/>
    </source>
</evidence>
<dbReference type="eggNOG" id="COG0355">
    <property type="taxonomic scope" value="Bacteria"/>
</dbReference>
<comment type="subcellular location">
    <subcellularLocation>
        <location evidence="10">Cell membrane</location>
        <topology evidence="10">Peripheral membrane protein</topology>
    </subcellularLocation>
    <subcellularLocation>
        <location evidence="2">Endomembrane system</location>
        <topology evidence="2">Peripheral membrane protein</topology>
    </subcellularLocation>
</comment>
<sequence>MAETMQFNLVSPERNVASYQATSVQIPGAEGDMTAMADHAPTITTLRPGILRVEGPEGVREYVVTGGFAEIGEHGVSVLAEQGMPREDVTQEHYDRMVEDASRAHEKARETFRNEPGPVDDAAKLLADMVAVGTHIGLSSKQPNL</sequence>